<organism evidence="1 2">
    <name type="scientific">Candidatus Cryptobacteroides faecipullorum</name>
    <dbReference type="NCBI Taxonomy" id="2840764"/>
    <lineage>
        <taxon>Bacteria</taxon>
        <taxon>Pseudomonadati</taxon>
        <taxon>Bacteroidota</taxon>
        <taxon>Bacteroidia</taxon>
        <taxon>Bacteroidales</taxon>
        <taxon>Candidatus Cryptobacteroides</taxon>
    </lineage>
</organism>
<gene>
    <name evidence="1" type="ORF">IAB99_05230</name>
</gene>
<protein>
    <submittedName>
        <fullName evidence="1">Uncharacterized protein</fullName>
    </submittedName>
</protein>
<proteinExistence type="predicted"/>
<dbReference type="AlphaFoldDB" id="A0A9D9NBG1"/>
<reference evidence="1" key="2">
    <citation type="journal article" date="2021" name="PeerJ">
        <title>Extensive microbial diversity within the chicken gut microbiome revealed by metagenomics and culture.</title>
        <authorList>
            <person name="Gilroy R."/>
            <person name="Ravi A."/>
            <person name="Getino M."/>
            <person name="Pursley I."/>
            <person name="Horton D.L."/>
            <person name="Alikhan N.F."/>
            <person name="Baker D."/>
            <person name="Gharbi K."/>
            <person name="Hall N."/>
            <person name="Watson M."/>
            <person name="Adriaenssens E.M."/>
            <person name="Foster-Nyarko E."/>
            <person name="Jarju S."/>
            <person name="Secka A."/>
            <person name="Antonio M."/>
            <person name="Oren A."/>
            <person name="Chaudhuri R.R."/>
            <person name="La Ragione R."/>
            <person name="Hildebrand F."/>
            <person name="Pallen M.J."/>
        </authorList>
    </citation>
    <scope>NUCLEOTIDE SEQUENCE</scope>
    <source>
        <strain evidence="1">B1-15692</strain>
    </source>
</reference>
<accession>A0A9D9NBG1</accession>
<name>A0A9D9NBG1_9BACT</name>
<dbReference type="EMBL" id="JADIMH010000030">
    <property type="protein sequence ID" value="MBO8467149.1"/>
    <property type="molecule type" value="Genomic_DNA"/>
</dbReference>
<sequence>MKLSTPHIPKELDADVALSVLISHIGSVTGGKFSYSYEFTGVSQRTASGDELLVDIKNKSNAELSIKFSLKRDSLYHILPEYLFHPLDCYLGTNGDSDEFDLRYKEQEEQRNKALIYFNPFDRHFQDMKVNYQRRLNENIFSENSFLSDFISDGYGINRDNPFIKAVSPCLVWLRNYRGNDAMVETALKYAFGRRTEISKSITTDDVPFSDRINSEIGRTFDDLYCGPSFKDKVIVWTVFFHIRIDSSVEIDEYETRTKEFAVFFTAWFLPVGARLEVDFGDRSAAPILSDADTGSSVFLNYSTQLI</sequence>
<dbReference type="Proteomes" id="UP000823660">
    <property type="component" value="Unassembled WGS sequence"/>
</dbReference>
<evidence type="ECO:0000313" key="2">
    <source>
        <dbReference type="Proteomes" id="UP000823660"/>
    </source>
</evidence>
<evidence type="ECO:0000313" key="1">
    <source>
        <dbReference type="EMBL" id="MBO8467149.1"/>
    </source>
</evidence>
<comment type="caution">
    <text evidence="1">The sequence shown here is derived from an EMBL/GenBank/DDBJ whole genome shotgun (WGS) entry which is preliminary data.</text>
</comment>
<reference evidence="1" key="1">
    <citation type="submission" date="2020-10" db="EMBL/GenBank/DDBJ databases">
        <authorList>
            <person name="Gilroy R."/>
        </authorList>
    </citation>
    <scope>NUCLEOTIDE SEQUENCE</scope>
    <source>
        <strain evidence="1">B1-15692</strain>
    </source>
</reference>